<protein>
    <recommendedName>
        <fullName evidence="7">Spermidine/putrescine import ATP-binding protein PotA</fullName>
        <ecNumber evidence="7">7.6.2.11</ecNumber>
    </recommendedName>
</protein>
<dbReference type="PROSITE" id="PS50893">
    <property type="entry name" value="ABC_TRANSPORTER_2"/>
    <property type="match status" value="1"/>
</dbReference>
<dbReference type="SUPFAM" id="SSF52540">
    <property type="entry name" value="P-loop containing nucleoside triphosphate hydrolases"/>
    <property type="match status" value="1"/>
</dbReference>
<keyword evidence="6 7" id="KW-0472">Membrane</keyword>
<evidence type="ECO:0000256" key="5">
    <source>
        <dbReference type="ARBA" id="ARBA00022967"/>
    </source>
</evidence>
<dbReference type="Gene3D" id="3.40.50.300">
    <property type="entry name" value="P-loop containing nucleotide triphosphate hydrolases"/>
    <property type="match status" value="1"/>
</dbReference>
<name>A0A947GCJ0_9HYPH</name>
<dbReference type="Pfam" id="PF08402">
    <property type="entry name" value="TOBE_2"/>
    <property type="match status" value="1"/>
</dbReference>
<comment type="catalytic activity">
    <reaction evidence="7">
        <text>ATP + H2O + polyamine-[polyamine-binding protein]Side 1 = ADP + phosphate + polyamineSide 2 + [polyamine-binding protein]Side 1.</text>
        <dbReference type="EC" id="7.6.2.11"/>
    </reaction>
</comment>
<dbReference type="FunFam" id="3.40.50.300:FF:000133">
    <property type="entry name" value="Spermidine/putrescine import ATP-binding protein PotA"/>
    <property type="match status" value="1"/>
</dbReference>
<dbReference type="GO" id="GO:0015417">
    <property type="term" value="F:ABC-type polyamine transporter activity"/>
    <property type="evidence" value="ECO:0007669"/>
    <property type="project" value="UniProtKB-EC"/>
</dbReference>
<dbReference type="InterPro" id="IPR003593">
    <property type="entry name" value="AAA+_ATPase"/>
</dbReference>
<dbReference type="SUPFAM" id="SSF50331">
    <property type="entry name" value="MOP-like"/>
    <property type="match status" value="1"/>
</dbReference>
<feature type="domain" description="ABC transporter" evidence="8">
    <location>
        <begin position="11"/>
        <end position="241"/>
    </location>
</feature>
<comment type="function">
    <text evidence="7">Part of the ABC transporter complex PotABCD involved in spermidine/putrescine import. Responsible for energy coupling to the transport system.</text>
</comment>
<comment type="similarity">
    <text evidence="7">Belongs to the ABC transporter superfamily. Spermidine/putrescine importer (TC 3.A.1.11.1) family.</text>
</comment>
<dbReference type="GO" id="GO:0005524">
    <property type="term" value="F:ATP binding"/>
    <property type="evidence" value="ECO:0007669"/>
    <property type="project" value="UniProtKB-KW"/>
</dbReference>
<evidence type="ECO:0000313" key="9">
    <source>
        <dbReference type="EMBL" id="MBT9289802.1"/>
    </source>
</evidence>
<dbReference type="PANTHER" id="PTHR42781">
    <property type="entry name" value="SPERMIDINE/PUTRESCINE IMPORT ATP-BINDING PROTEIN POTA"/>
    <property type="match status" value="1"/>
</dbReference>
<keyword evidence="5 7" id="KW-1278">Translocase</keyword>
<gene>
    <name evidence="7" type="primary">potA</name>
    <name evidence="9" type="ORF">KL771_10065</name>
</gene>
<dbReference type="InterPro" id="IPR013611">
    <property type="entry name" value="Transp-assoc_OB_typ2"/>
</dbReference>
<dbReference type="InterPro" id="IPR008995">
    <property type="entry name" value="Mo/tungstate-bd_C_term_dom"/>
</dbReference>
<organism evidence="9 10">
    <name type="scientific">Prosthecodimorpha staleyi</name>
    <dbReference type="NCBI Taxonomy" id="2840188"/>
    <lineage>
        <taxon>Bacteria</taxon>
        <taxon>Pseudomonadati</taxon>
        <taxon>Pseudomonadota</taxon>
        <taxon>Alphaproteobacteria</taxon>
        <taxon>Hyphomicrobiales</taxon>
        <taxon>Ancalomicrobiaceae</taxon>
        <taxon>Prosthecodimorpha</taxon>
    </lineage>
</organism>
<keyword evidence="10" id="KW-1185">Reference proteome</keyword>
<keyword evidence="2 7" id="KW-1003">Cell membrane</keyword>
<dbReference type="EC" id="7.6.2.11" evidence="7"/>
<evidence type="ECO:0000313" key="10">
    <source>
        <dbReference type="Proteomes" id="UP000766595"/>
    </source>
</evidence>
<dbReference type="InterPro" id="IPR027417">
    <property type="entry name" value="P-loop_NTPase"/>
</dbReference>
<dbReference type="InterPro" id="IPR003439">
    <property type="entry name" value="ABC_transporter-like_ATP-bd"/>
</dbReference>
<evidence type="ECO:0000256" key="1">
    <source>
        <dbReference type="ARBA" id="ARBA00022448"/>
    </source>
</evidence>
<dbReference type="PROSITE" id="PS00211">
    <property type="entry name" value="ABC_TRANSPORTER_1"/>
    <property type="match status" value="1"/>
</dbReference>
<evidence type="ECO:0000256" key="2">
    <source>
        <dbReference type="ARBA" id="ARBA00022475"/>
    </source>
</evidence>
<dbReference type="Pfam" id="PF00005">
    <property type="entry name" value="ABC_tran"/>
    <property type="match status" value="1"/>
</dbReference>
<evidence type="ECO:0000256" key="4">
    <source>
        <dbReference type="ARBA" id="ARBA00022840"/>
    </source>
</evidence>
<sequence>MNQPATPALPVRIQQLSKHFGSLRAVEDVSFDIRAGEFLTLLGPSGSGKTTLLMMIAGFSRPTRGSIRIADQEIVHLPPHKRNIGMVFQNYALFPHMSVGENIAYPLRLRKRGRAEIEERVRHVLDLVQLGGYQDRKVSQLSGGQRQRIALARAIVFEPRILLMDEPLSALDKQLRETMQIEIRKLHDRLGMTTISVTHDQREALTMSDRIAVFSHGRLAQIASPTDLYEKPANRFIAAFIGESAFLPLTATDHGLAYAGRPIETADGPRPAAGKALLMLRPERLKIAEADPAGLPEGGNAFPGQVVTVVFQGDSLLFEVRLDGGDTVFARLPNRAEDLRRLPQAGARVTLSLDRADARIVQAED</sequence>
<dbReference type="AlphaFoldDB" id="A0A947GCJ0"/>
<proteinExistence type="inferred from homology"/>
<dbReference type="GO" id="GO:0015847">
    <property type="term" value="P:putrescine transport"/>
    <property type="evidence" value="ECO:0007669"/>
    <property type="project" value="UniProtKB-ARBA"/>
</dbReference>
<evidence type="ECO:0000256" key="7">
    <source>
        <dbReference type="RuleBase" id="RU364083"/>
    </source>
</evidence>
<dbReference type="InterPro" id="IPR017871">
    <property type="entry name" value="ABC_transporter-like_CS"/>
</dbReference>
<comment type="subunit">
    <text evidence="7">The complex is composed of two ATP-binding proteins (PotA), two transmembrane proteins (PotB and PotC) and a solute-binding protein (PotD).</text>
</comment>
<dbReference type="EMBL" id="JAHHZF010000004">
    <property type="protein sequence ID" value="MBT9289802.1"/>
    <property type="molecule type" value="Genomic_DNA"/>
</dbReference>
<dbReference type="PANTHER" id="PTHR42781:SF4">
    <property type="entry name" value="SPERMIDINE_PUTRESCINE IMPORT ATP-BINDING PROTEIN POTA"/>
    <property type="match status" value="1"/>
</dbReference>
<reference evidence="9 10" key="1">
    <citation type="submission" date="2021-06" db="EMBL/GenBank/DDBJ databases">
        <authorList>
            <person name="Grouzdev D.S."/>
            <person name="Koziaeva V."/>
        </authorList>
    </citation>
    <scope>NUCLEOTIDE SEQUENCE [LARGE SCALE GENOMIC DNA]</scope>
    <source>
        <strain evidence="9 10">22</strain>
    </source>
</reference>
<keyword evidence="1 7" id="KW-0813">Transport</keyword>
<dbReference type="SMART" id="SM00382">
    <property type="entry name" value="AAA"/>
    <property type="match status" value="1"/>
</dbReference>
<keyword evidence="3 7" id="KW-0547">Nucleotide-binding</keyword>
<dbReference type="RefSeq" id="WP_261968403.1">
    <property type="nucleotide sequence ID" value="NZ_JAHHZF010000004.1"/>
</dbReference>
<dbReference type="GO" id="GO:0016887">
    <property type="term" value="F:ATP hydrolysis activity"/>
    <property type="evidence" value="ECO:0007669"/>
    <property type="project" value="InterPro"/>
</dbReference>
<evidence type="ECO:0000259" key="8">
    <source>
        <dbReference type="PROSITE" id="PS50893"/>
    </source>
</evidence>
<keyword evidence="4 7" id="KW-0067">ATP-binding</keyword>
<evidence type="ECO:0000256" key="6">
    <source>
        <dbReference type="ARBA" id="ARBA00023136"/>
    </source>
</evidence>
<dbReference type="InterPro" id="IPR005893">
    <property type="entry name" value="PotA-like"/>
</dbReference>
<dbReference type="Proteomes" id="UP000766595">
    <property type="component" value="Unassembled WGS sequence"/>
</dbReference>
<dbReference type="GO" id="GO:0043190">
    <property type="term" value="C:ATP-binding cassette (ABC) transporter complex"/>
    <property type="evidence" value="ECO:0007669"/>
    <property type="project" value="InterPro"/>
</dbReference>
<comment type="caution">
    <text evidence="9">The sequence shown here is derived from an EMBL/GenBank/DDBJ whole genome shotgun (WGS) entry which is preliminary data.</text>
</comment>
<evidence type="ECO:0000256" key="3">
    <source>
        <dbReference type="ARBA" id="ARBA00022741"/>
    </source>
</evidence>
<dbReference type="InterPro" id="IPR050093">
    <property type="entry name" value="ABC_SmlMolc_Importer"/>
</dbReference>
<dbReference type="Gene3D" id="2.40.50.100">
    <property type="match status" value="1"/>
</dbReference>
<accession>A0A947GCJ0</accession>
<dbReference type="NCBIfam" id="TIGR01187">
    <property type="entry name" value="potA"/>
    <property type="match status" value="1"/>
</dbReference>